<reference evidence="1 2" key="1">
    <citation type="journal article" date="2019" name="Int. J. Syst. Evol. Microbiol.">
        <title>The Global Catalogue of Microorganisms (GCM) 10K type strain sequencing project: providing services to taxonomists for standard genome sequencing and annotation.</title>
        <authorList>
            <consortium name="The Broad Institute Genomics Platform"/>
            <consortium name="The Broad Institute Genome Sequencing Center for Infectious Disease"/>
            <person name="Wu L."/>
            <person name="Ma J."/>
        </authorList>
    </citation>
    <scope>NUCLEOTIDE SEQUENCE [LARGE SCALE GENOMIC DNA]</scope>
    <source>
        <strain evidence="1 2">JCM 16013</strain>
    </source>
</reference>
<name>A0ABN2QNQ3_9ACTN</name>
<evidence type="ECO:0000313" key="1">
    <source>
        <dbReference type="EMBL" id="GAA1955732.1"/>
    </source>
</evidence>
<sequence length="207" mass="22909">MVADNTYIARRLQQLGEWDAALDALGPDADPEVRADIAVERWFFRMEGHDDAEKAVAAVDQDSPIAHLLNARMAYSRLLFRRDPRPDDREVSEASYRAAAAAARSETERGWIEFHWAVLHDNIDDDFATAAPLYDSALAIALATGDGLLESIVIRHTAQREEDADKRIGMFRRSLHLRGAAGIRPQVLAAQAALAYTSPRTTPSAQT</sequence>
<dbReference type="RefSeq" id="WP_344655647.1">
    <property type="nucleotide sequence ID" value="NZ_BAAAQM010000003.1"/>
</dbReference>
<evidence type="ECO:0008006" key="3">
    <source>
        <dbReference type="Google" id="ProtNLM"/>
    </source>
</evidence>
<accession>A0ABN2QNQ3</accession>
<proteinExistence type="predicted"/>
<dbReference type="Proteomes" id="UP001499854">
    <property type="component" value="Unassembled WGS sequence"/>
</dbReference>
<keyword evidence="2" id="KW-1185">Reference proteome</keyword>
<dbReference type="EMBL" id="BAAAQM010000003">
    <property type="protein sequence ID" value="GAA1955732.1"/>
    <property type="molecule type" value="Genomic_DNA"/>
</dbReference>
<comment type="caution">
    <text evidence="1">The sequence shown here is derived from an EMBL/GenBank/DDBJ whole genome shotgun (WGS) entry which is preliminary data.</text>
</comment>
<gene>
    <name evidence="1" type="ORF">GCM10009838_09280</name>
</gene>
<organism evidence="1 2">
    <name type="scientific">Catenulispora subtropica</name>
    <dbReference type="NCBI Taxonomy" id="450798"/>
    <lineage>
        <taxon>Bacteria</taxon>
        <taxon>Bacillati</taxon>
        <taxon>Actinomycetota</taxon>
        <taxon>Actinomycetes</taxon>
        <taxon>Catenulisporales</taxon>
        <taxon>Catenulisporaceae</taxon>
        <taxon>Catenulispora</taxon>
    </lineage>
</organism>
<evidence type="ECO:0000313" key="2">
    <source>
        <dbReference type="Proteomes" id="UP001499854"/>
    </source>
</evidence>
<protein>
    <recommendedName>
        <fullName evidence="3">Tetratricopeptide repeat protein</fullName>
    </recommendedName>
</protein>